<feature type="region of interest" description="Disordered" evidence="1">
    <location>
        <begin position="251"/>
        <end position="313"/>
    </location>
</feature>
<keyword evidence="3" id="KW-1185">Reference proteome</keyword>
<dbReference type="PANTHER" id="PTHR47842:SF3">
    <property type="entry name" value="DUF676 DOMAIN-CONTAINING PROTEIN"/>
    <property type="match status" value="1"/>
</dbReference>
<evidence type="ECO:0000313" key="3">
    <source>
        <dbReference type="Proteomes" id="UP001140562"/>
    </source>
</evidence>
<feature type="compositionally biased region" description="Polar residues" evidence="1">
    <location>
        <begin position="453"/>
        <end position="468"/>
    </location>
</feature>
<feature type="compositionally biased region" description="Basic residues" evidence="1">
    <location>
        <begin position="522"/>
        <end position="531"/>
    </location>
</feature>
<feature type="region of interest" description="Disordered" evidence="1">
    <location>
        <begin position="493"/>
        <end position="538"/>
    </location>
</feature>
<organism evidence="2 3">
    <name type="scientific">Didymella glomerata</name>
    <dbReference type="NCBI Taxonomy" id="749621"/>
    <lineage>
        <taxon>Eukaryota</taxon>
        <taxon>Fungi</taxon>
        <taxon>Dikarya</taxon>
        <taxon>Ascomycota</taxon>
        <taxon>Pezizomycotina</taxon>
        <taxon>Dothideomycetes</taxon>
        <taxon>Pleosporomycetidae</taxon>
        <taxon>Pleosporales</taxon>
        <taxon>Pleosporineae</taxon>
        <taxon>Didymellaceae</taxon>
        <taxon>Didymella</taxon>
    </lineage>
</organism>
<sequence length="604" mass="67329">MAMSSKDPRSSSTQSLVPDPSLENTGRRRILLVYVHGFMGNETSFRSFPAHVHNLATVTLADTHVVHTKIYPRYRARNSLEQARDQFSVWLAPHEDQWTDVILLGHSMGGLLAADVALLFRHRIIGIINFDVPFVGMHPGIIKAGLGSIFTKVPPPEDQILSTPASGSKPSRMSTIFNPKPADPNYNPSFANDVHLPVRKGLDNALHWFNKHSNNIKEAGKGLVKSHYEFGSAMADYRELKDRYARVRALEEDDETKRRTGNPDLQDSDASALATQSQHDLNKLTSRSDTPPRQSIDVKEHHGSDVVSATPPEALSVISPLKSLPDQESDRPTLPEIPPIPQEPPFVDTAQIADKAQRRVAEREYDEALEAYQKAVKARNRIINEREDIEEAWEAQRQQNVTVPLTPKPKPELTGEELRLAQEKERMAREQARLEGREYHPPPADTAAGLEKTLSTETPGLESGSHTMQLGDAPSHSPYSNYSFSRSAILSQTSPDDQASITDSNYTSTTSEAAETNDTKPGKKKKEKKLGKFCMLPPKDGDGHKDPTWIRVYMEGMDEVAAHTSLFFVNETYERLVGDVGARIEDWVREADSVRLVREMSGMA</sequence>
<name>A0A9W8X118_9PLEO</name>
<accession>A0A9W8X118</accession>
<dbReference type="Proteomes" id="UP001140562">
    <property type="component" value="Unassembled WGS sequence"/>
</dbReference>
<dbReference type="InterPro" id="IPR029058">
    <property type="entry name" value="AB_hydrolase_fold"/>
</dbReference>
<evidence type="ECO:0008006" key="4">
    <source>
        <dbReference type="Google" id="ProtNLM"/>
    </source>
</evidence>
<gene>
    <name evidence="2" type="ORF">N0V87_004894</name>
</gene>
<protein>
    <recommendedName>
        <fullName evidence="4">AB hydrolase-1 domain-containing protein</fullName>
    </recommendedName>
</protein>
<dbReference type="SUPFAM" id="SSF53474">
    <property type="entry name" value="alpha/beta-Hydrolases"/>
    <property type="match status" value="1"/>
</dbReference>
<proteinExistence type="predicted"/>
<dbReference type="AlphaFoldDB" id="A0A9W8X118"/>
<feature type="compositionally biased region" description="Polar residues" evidence="1">
    <location>
        <begin position="263"/>
        <end position="293"/>
    </location>
</feature>
<dbReference type="PANTHER" id="PTHR47842">
    <property type="entry name" value="EXPRESSED PROTEIN"/>
    <property type="match status" value="1"/>
</dbReference>
<evidence type="ECO:0000256" key="1">
    <source>
        <dbReference type="SAM" id="MobiDB-lite"/>
    </source>
</evidence>
<feature type="compositionally biased region" description="Polar residues" evidence="1">
    <location>
        <begin position="493"/>
        <end position="516"/>
    </location>
</feature>
<evidence type="ECO:0000313" key="2">
    <source>
        <dbReference type="EMBL" id="KAJ4337221.1"/>
    </source>
</evidence>
<comment type="caution">
    <text evidence="2">The sequence shown here is derived from an EMBL/GenBank/DDBJ whole genome shotgun (WGS) entry which is preliminary data.</text>
</comment>
<dbReference type="OrthoDB" id="3248508at2759"/>
<feature type="region of interest" description="Disordered" evidence="1">
    <location>
        <begin position="427"/>
        <end position="479"/>
    </location>
</feature>
<reference evidence="2" key="1">
    <citation type="submission" date="2022-10" db="EMBL/GenBank/DDBJ databases">
        <title>Tapping the CABI collections for fungal endophytes: first genome assemblies for Collariella, Neodidymelliopsis, Ascochyta clinopodiicola, Didymella pomorum, Didymosphaeria variabile, Neocosmospora piperis and Neocucurbitaria cava.</title>
        <authorList>
            <person name="Hill R."/>
        </authorList>
    </citation>
    <scope>NUCLEOTIDE SEQUENCE</scope>
    <source>
        <strain evidence="2">IMI 360193</strain>
    </source>
</reference>
<feature type="region of interest" description="Disordered" evidence="1">
    <location>
        <begin position="1"/>
        <end position="22"/>
    </location>
</feature>
<feature type="compositionally biased region" description="Basic and acidic residues" evidence="1">
    <location>
        <begin position="427"/>
        <end position="440"/>
    </location>
</feature>
<dbReference type="EMBL" id="JAPEUV010000041">
    <property type="protein sequence ID" value="KAJ4337221.1"/>
    <property type="molecule type" value="Genomic_DNA"/>
</dbReference>
<dbReference type="Gene3D" id="3.40.50.1820">
    <property type="entry name" value="alpha/beta hydrolase"/>
    <property type="match status" value="1"/>
</dbReference>